<dbReference type="InterPro" id="IPR036116">
    <property type="entry name" value="FN3_sf"/>
</dbReference>
<dbReference type="Gene3D" id="2.60.40.10">
    <property type="entry name" value="Immunoglobulins"/>
    <property type="match status" value="1"/>
</dbReference>
<dbReference type="InterPro" id="IPR003961">
    <property type="entry name" value="FN3_dom"/>
</dbReference>
<dbReference type="Pfam" id="PF04389">
    <property type="entry name" value="Peptidase_M28"/>
    <property type="match status" value="1"/>
</dbReference>
<dbReference type="InterPro" id="IPR007484">
    <property type="entry name" value="Peptidase_M28"/>
</dbReference>
<dbReference type="SUPFAM" id="SSF53187">
    <property type="entry name" value="Zn-dependent exopeptidases"/>
    <property type="match status" value="1"/>
</dbReference>
<dbReference type="SUPFAM" id="SSF49265">
    <property type="entry name" value="Fibronectin type III"/>
    <property type="match status" value="1"/>
</dbReference>
<dbReference type="SMART" id="SM00060">
    <property type="entry name" value="FN3"/>
    <property type="match status" value="1"/>
</dbReference>
<dbReference type="PANTHER" id="PTHR12147">
    <property type="entry name" value="METALLOPEPTIDASE M28 FAMILY MEMBER"/>
    <property type="match status" value="1"/>
</dbReference>
<evidence type="ECO:0000256" key="2">
    <source>
        <dbReference type="ARBA" id="ARBA00022525"/>
    </source>
</evidence>
<accession>A0ABQ2QVW2</accession>
<reference evidence="6" key="1">
    <citation type="journal article" date="2019" name="Int. J. Syst. Evol. Microbiol.">
        <title>The Global Catalogue of Microorganisms (GCM) 10K type strain sequencing project: providing services to taxonomists for standard genome sequencing and annotation.</title>
        <authorList>
            <consortium name="The Broad Institute Genomics Platform"/>
            <consortium name="The Broad Institute Genome Sequencing Center for Infectious Disease"/>
            <person name="Wu L."/>
            <person name="Ma J."/>
        </authorList>
    </citation>
    <scope>NUCLEOTIDE SEQUENCE [LARGE SCALE GENOMIC DNA]</scope>
    <source>
        <strain evidence="6">JCM 32305</strain>
    </source>
</reference>
<feature type="domain" description="Fibronectin type-III" evidence="4">
    <location>
        <begin position="386"/>
        <end position="464"/>
    </location>
</feature>
<comment type="caution">
    <text evidence="5">The sequence shown here is derived from an EMBL/GenBank/DDBJ whole genome shotgun (WGS) entry which is preliminary data.</text>
</comment>
<keyword evidence="3" id="KW-0645">Protease</keyword>
<comment type="subcellular location">
    <subcellularLocation>
        <location evidence="1">Secreted</location>
    </subcellularLocation>
</comment>
<keyword evidence="2" id="KW-0964">Secreted</keyword>
<evidence type="ECO:0000313" key="6">
    <source>
        <dbReference type="Proteomes" id="UP000654004"/>
    </source>
</evidence>
<evidence type="ECO:0000256" key="3">
    <source>
        <dbReference type="ARBA" id="ARBA00023049"/>
    </source>
</evidence>
<sequence length="478" mass="51853">MKHFIHKAQPKRVKLNRNSGYCLAGMAGLLIFGAVAVPALAADKQVLVAPSQEDMRLYDIANAPQAQRIEQDIRTLVDFGTRHTMSDTKSDTQGIGAARRWIEAEFKRISKECGGCLEVVTVANTVEGKRIAQPTEVVNVIAIQRGKTDPKRVVMMSGDIDSRVTDVLDATSISPGANDNASGVAGALEAARVLSKYQFNGTIVYAALSGEEQGLYGGNILADYAKAQGWQVQAVLNNDMIGNIAGINGVVNNSSVRVFSEGVRFAETADEAKERYFSGGENDSASRNLARKIKTLADQYMTNLDVMLVYRLDRFGRGGHHLPFNQAGLPAVRIMETNEHYDRQHQDIRVENGIAYGDVIEGVDFDFTAKLTALNALSLAAQAWAPAPPTQVKIAGQVSPSTTLNWAKSNDETVVGYRVYWRSTTAPEWTHSRYVGKVETFTLDNLVIDNYLFGVASVAANGNVSPVVFPGAAGAFFK</sequence>
<evidence type="ECO:0000256" key="1">
    <source>
        <dbReference type="ARBA" id="ARBA00004613"/>
    </source>
</evidence>
<dbReference type="RefSeq" id="WP_188958251.1">
    <property type="nucleotide sequence ID" value="NZ_BMQW01000010.1"/>
</dbReference>
<dbReference type="CDD" id="cd00063">
    <property type="entry name" value="FN3"/>
    <property type="match status" value="1"/>
</dbReference>
<dbReference type="InterPro" id="IPR013783">
    <property type="entry name" value="Ig-like_fold"/>
</dbReference>
<evidence type="ECO:0000313" key="5">
    <source>
        <dbReference type="EMBL" id="GGP96725.1"/>
    </source>
</evidence>
<dbReference type="Gene3D" id="3.40.630.10">
    <property type="entry name" value="Zn peptidases"/>
    <property type="match status" value="1"/>
</dbReference>
<name>A0ABQ2QVW2_9GAMM</name>
<keyword evidence="3" id="KW-0482">Metalloprotease</keyword>
<keyword evidence="6" id="KW-1185">Reference proteome</keyword>
<organism evidence="5 6">
    <name type="scientific">Shewanella ulleungensis</name>
    <dbReference type="NCBI Taxonomy" id="2282699"/>
    <lineage>
        <taxon>Bacteria</taxon>
        <taxon>Pseudomonadati</taxon>
        <taxon>Pseudomonadota</taxon>
        <taxon>Gammaproteobacteria</taxon>
        <taxon>Alteromonadales</taxon>
        <taxon>Shewanellaceae</taxon>
        <taxon>Shewanella</taxon>
    </lineage>
</organism>
<dbReference type="PANTHER" id="PTHR12147:SF26">
    <property type="entry name" value="PEPTIDASE M28 DOMAIN-CONTAINING PROTEIN"/>
    <property type="match status" value="1"/>
</dbReference>
<proteinExistence type="predicted"/>
<gene>
    <name evidence="5" type="ORF">GCM10009410_33430</name>
</gene>
<evidence type="ECO:0000259" key="4">
    <source>
        <dbReference type="SMART" id="SM00060"/>
    </source>
</evidence>
<protein>
    <submittedName>
        <fullName evidence="5">Peptidase M28</fullName>
    </submittedName>
</protein>
<keyword evidence="3" id="KW-0378">Hydrolase</keyword>
<dbReference type="InterPro" id="IPR045175">
    <property type="entry name" value="M28_fam"/>
</dbReference>
<dbReference type="EMBL" id="BMQW01000010">
    <property type="protein sequence ID" value="GGP96725.1"/>
    <property type="molecule type" value="Genomic_DNA"/>
</dbReference>
<dbReference type="Proteomes" id="UP000654004">
    <property type="component" value="Unassembled WGS sequence"/>
</dbReference>